<dbReference type="Pfam" id="PF04932">
    <property type="entry name" value="Wzy_C"/>
    <property type="match status" value="1"/>
</dbReference>
<evidence type="ECO:0000256" key="5">
    <source>
        <dbReference type="SAM" id="Phobius"/>
    </source>
</evidence>
<keyword evidence="7" id="KW-0436">Ligase</keyword>
<dbReference type="PANTHER" id="PTHR37422:SF13">
    <property type="entry name" value="LIPOPOLYSACCHARIDE BIOSYNTHESIS PROTEIN PA4999-RELATED"/>
    <property type="match status" value="1"/>
</dbReference>
<name>A0AAW8Z7I6_9GAMM</name>
<dbReference type="InterPro" id="IPR007016">
    <property type="entry name" value="O-antigen_ligase-rel_domated"/>
</dbReference>
<organism evidence="7 8">
    <name type="scientific">Acinetobacter indicus</name>
    <dbReference type="NCBI Taxonomy" id="756892"/>
    <lineage>
        <taxon>Bacteria</taxon>
        <taxon>Pseudomonadati</taxon>
        <taxon>Pseudomonadota</taxon>
        <taxon>Gammaproteobacteria</taxon>
        <taxon>Moraxellales</taxon>
        <taxon>Moraxellaceae</taxon>
        <taxon>Acinetobacter</taxon>
    </lineage>
</organism>
<feature type="transmembrane region" description="Helical" evidence="5">
    <location>
        <begin position="227"/>
        <end position="244"/>
    </location>
</feature>
<feature type="transmembrane region" description="Helical" evidence="5">
    <location>
        <begin position="120"/>
        <end position="140"/>
    </location>
</feature>
<sequence>MELVLRNKSFYLILLIFCALLIQAVFDKGADVYYYSVLILILGFLSTKYQKIKIDLHILVFCLSGFIFLTLSYWLLGRFDEIPVRLIETYTKIANQYFWVIPLLFLPYLIVFFNQGEKYIFEPLIFFISFIFIYTFYNSFILDFNRGLLSQFFNPIIIFDITFISLAFFALFYSFLKEGVVSYFYLVLCLLLIFVLILHGTRGTWIGLPLVLIAYTLHFYKYKIKKVILMLSLSLSFILINIVWDNSPIKNRLQQFSADTVQLAENNYKTSSGVRIFLWKESLEIFENNQIIGVGGYGIEAHNCELKESGQLPTCFQHMHNIFFHELAAHGILGLLGLVLIYGSILLFFIKKFLRYFSNFELRGYALLGIIYVVYYLICGLTEYYLFFVLPVYIHYFIILLIVGFIFRKEAILTK</sequence>
<keyword evidence="3 5" id="KW-1133">Transmembrane helix</keyword>
<feature type="transmembrane region" description="Helical" evidence="5">
    <location>
        <begin position="152"/>
        <end position="173"/>
    </location>
</feature>
<comment type="subcellular location">
    <subcellularLocation>
        <location evidence="1">Membrane</location>
        <topology evidence="1">Multi-pass membrane protein</topology>
    </subcellularLocation>
</comment>
<dbReference type="GO" id="GO:0016020">
    <property type="term" value="C:membrane"/>
    <property type="evidence" value="ECO:0007669"/>
    <property type="project" value="UniProtKB-SubCell"/>
</dbReference>
<feature type="transmembrane region" description="Helical" evidence="5">
    <location>
        <begin position="96"/>
        <end position="113"/>
    </location>
</feature>
<dbReference type="RefSeq" id="WP_075174837.1">
    <property type="nucleotide sequence ID" value="NZ_CP024620.2"/>
</dbReference>
<protein>
    <submittedName>
        <fullName evidence="7">O-antigen ligase family protein</fullName>
    </submittedName>
</protein>
<gene>
    <name evidence="7" type="ORF">MSG88_12445</name>
</gene>
<feature type="transmembrane region" description="Helical" evidence="5">
    <location>
        <begin position="56"/>
        <end position="76"/>
    </location>
</feature>
<keyword evidence="2 5" id="KW-0812">Transmembrane</keyword>
<evidence type="ECO:0000256" key="1">
    <source>
        <dbReference type="ARBA" id="ARBA00004141"/>
    </source>
</evidence>
<feature type="transmembrane region" description="Helical" evidence="5">
    <location>
        <begin position="9"/>
        <end position="26"/>
    </location>
</feature>
<evidence type="ECO:0000256" key="2">
    <source>
        <dbReference type="ARBA" id="ARBA00022692"/>
    </source>
</evidence>
<evidence type="ECO:0000256" key="3">
    <source>
        <dbReference type="ARBA" id="ARBA00022989"/>
    </source>
</evidence>
<evidence type="ECO:0000313" key="7">
    <source>
        <dbReference type="EMBL" id="MDV4316543.1"/>
    </source>
</evidence>
<feature type="transmembrane region" description="Helical" evidence="5">
    <location>
        <begin position="180"/>
        <end position="198"/>
    </location>
</feature>
<evidence type="ECO:0000313" key="8">
    <source>
        <dbReference type="Proteomes" id="UP001284654"/>
    </source>
</evidence>
<accession>A0AAW8Z7I6</accession>
<reference evidence="7" key="1">
    <citation type="submission" date="2023-10" db="EMBL/GenBank/DDBJ databases">
        <authorList>
            <person name="Sykes E.M.E."/>
            <person name="Khan I.U.H."/>
            <person name="Kumar A."/>
        </authorList>
    </citation>
    <scope>NUCLEOTIDE SEQUENCE</scope>
    <source>
        <strain evidence="7">IK5</strain>
    </source>
</reference>
<dbReference type="Proteomes" id="UP001284654">
    <property type="component" value="Unassembled WGS sequence"/>
</dbReference>
<feature type="transmembrane region" description="Helical" evidence="5">
    <location>
        <begin position="204"/>
        <end position="220"/>
    </location>
</feature>
<dbReference type="PANTHER" id="PTHR37422">
    <property type="entry name" value="TEICHURONIC ACID BIOSYNTHESIS PROTEIN TUAE"/>
    <property type="match status" value="1"/>
</dbReference>
<feature type="transmembrane region" description="Helical" evidence="5">
    <location>
        <begin position="362"/>
        <end position="378"/>
    </location>
</feature>
<proteinExistence type="predicted"/>
<dbReference type="EMBL" id="JAWJYY010000001">
    <property type="protein sequence ID" value="MDV4316543.1"/>
    <property type="molecule type" value="Genomic_DNA"/>
</dbReference>
<dbReference type="KEGG" id="aid:CTZ23_03060"/>
<dbReference type="AlphaFoldDB" id="A0AAW8Z7I6"/>
<comment type="caution">
    <text evidence="7">The sequence shown here is derived from an EMBL/GenBank/DDBJ whole genome shotgun (WGS) entry which is preliminary data.</text>
</comment>
<keyword evidence="4 5" id="KW-0472">Membrane</keyword>
<feature type="transmembrane region" description="Helical" evidence="5">
    <location>
        <begin position="327"/>
        <end position="350"/>
    </location>
</feature>
<feature type="transmembrane region" description="Helical" evidence="5">
    <location>
        <begin position="384"/>
        <end position="407"/>
    </location>
</feature>
<dbReference type="GO" id="GO:0016874">
    <property type="term" value="F:ligase activity"/>
    <property type="evidence" value="ECO:0007669"/>
    <property type="project" value="UniProtKB-KW"/>
</dbReference>
<dbReference type="InterPro" id="IPR051533">
    <property type="entry name" value="WaaL-like"/>
</dbReference>
<evidence type="ECO:0000256" key="4">
    <source>
        <dbReference type="ARBA" id="ARBA00023136"/>
    </source>
</evidence>
<feature type="transmembrane region" description="Helical" evidence="5">
    <location>
        <begin position="32"/>
        <end position="49"/>
    </location>
</feature>
<feature type="domain" description="O-antigen ligase-related" evidence="6">
    <location>
        <begin position="188"/>
        <end position="338"/>
    </location>
</feature>
<evidence type="ECO:0000259" key="6">
    <source>
        <dbReference type="Pfam" id="PF04932"/>
    </source>
</evidence>